<dbReference type="CDD" id="cd07067">
    <property type="entry name" value="HP_PGM_like"/>
    <property type="match status" value="1"/>
</dbReference>
<protein>
    <submittedName>
        <fullName evidence="1">MSMEG_4193 family putative phosphomutase</fullName>
    </submittedName>
</protein>
<proteinExistence type="predicted"/>
<dbReference type="InterPro" id="IPR050275">
    <property type="entry name" value="PGM_Phosphatase"/>
</dbReference>
<evidence type="ECO:0000313" key="1">
    <source>
        <dbReference type="EMBL" id="MBG0737963.1"/>
    </source>
</evidence>
<dbReference type="Pfam" id="PF00300">
    <property type="entry name" value="His_Phos_1"/>
    <property type="match status" value="1"/>
</dbReference>
<dbReference type="AlphaFoldDB" id="A0A931CQX6"/>
<dbReference type="SMART" id="SM00855">
    <property type="entry name" value="PGAM"/>
    <property type="match status" value="1"/>
</dbReference>
<dbReference type="NCBIfam" id="TIGR03848">
    <property type="entry name" value="MSMEG_4193"/>
    <property type="match status" value="1"/>
</dbReference>
<evidence type="ECO:0000313" key="2">
    <source>
        <dbReference type="Proteomes" id="UP000655366"/>
    </source>
</evidence>
<dbReference type="PANTHER" id="PTHR48100:SF2">
    <property type="entry name" value="CONSERVED PROTEIN"/>
    <property type="match status" value="1"/>
</dbReference>
<dbReference type="InterPro" id="IPR022492">
    <property type="entry name" value="Phosphomutase_MSMEG4193_put"/>
</dbReference>
<dbReference type="GO" id="GO:0005737">
    <property type="term" value="C:cytoplasm"/>
    <property type="evidence" value="ECO:0007669"/>
    <property type="project" value="TreeGrafter"/>
</dbReference>
<keyword evidence="2" id="KW-1185">Reference proteome</keyword>
<dbReference type="SUPFAM" id="SSF53254">
    <property type="entry name" value="Phosphoglycerate mutase-like"/>
    <property type="match status" value="1"/>
</dbReference>
<sequence>MTETPPPAPAAPPAPPSTLLLLVRHGQTPTTGAVLPGRAGGLHLSDQGRVQAERVAERLAGLPVAGIYSSPLERARETAEPTAARTSLEVSENAGLIECDFGEWTGAALTELAGLPAWQTVQHTPSAFRFPGGESFAQMQARMVATLEVLCTAHAGGVVVCFSHADPIKAAVAHALGTHLDLFQRIVISPGSVSVISYVQGQAPAVLMVNSTQEPLSGLRTAQTRSIAQRDEPCPPGS</sequence>
<dbReference type="PANTHER" id="PTHR48100">
    <property type="entry name" value="BROAD-SPECIFICITY PHOSPHATASE YOR283W-RELATED"/>
    <property type="match status" value="1"/>
</dbReference>
<dbReference type="RefSeq" id="WP_196394905.1">
    <property type="nucleotide sequence ID" value="NZ_JADNYM010000001.1"/>
</dbReference>
<reference evidence="1 2" key="1">
    <citation type="submission" date="2020-11" db="EMBL/GenBank/DDBJ databases">
        <title>Arthrobacter antarcticus sp. nov., isolated from Antarctic Soil.</title>
        <authorList>
            <person name="Li J."/>
        </authorList>
    </citation>
    <scope>NUCLEOTIDE SEQUENCE [LARGE SCALE GENOMIC DNA]</scope>
    <source>
        <strain evidence="1 2">Z1-20</strain>
    </source>
</reference>
<gene>
    <name evidence="1" type="ORF">IV500_00720</name>
</gene>
<dbReference type="InterPro" id="IPR029033">
    <property type="entry name" value="His_PPase_superfam"/>
</dbReference>
<organism evidence="1 2">
    <name type="scientific">Arthrobacter terrae</name>
    <dbReference type="NCBI Taxonomy" id="2935737"/>
    <lineage>
        <taxon>Bacteria</taxon>
        <taxon>Bacillati</taxon>
        <taxon>Actinomycetota</taxon>
        <taxon>Actinomycetes</taxon>
        <taxon>Micrococcales</taxon>
        <taxon>Micrococcaceae</taxon>
        <taxon>Arthrobacter</taxon>
    </lineage>
</organism>
<dbReference type="GO" id="GO:0016791">
    <property type="term" value="F:phosphatase activity"/>
    <property type="evidence" value="ECO:0007669"/>
    <property type="project" value="TreeGrafter"/>
</dbReference>
<name>A0A931CQX6_9MICC</name>
<dbReference type="Proteomes" id="UP000655366">
    <property type="component" value="Unassembled WGS sequence"/>
</dbReference>
<accession>A0A931CQX6</accession>
<dbReference type="InterPro" id="IPR013078">
    <property type="entry name" value="His_Pase_superF_clade-1"/>
</dbReference>
<dbReference type="Gene3D" id="3.40.50.1240">
    <property type="entry name" value="Phosphoglycerate mutase-like"/>
    <property type="match status" value="1"/>
</dbReference>
<dbReference type="EMBL" id="JADNYM010000001">
    <property type="protein sequence ID" value="MBG0737963.1"/>
    <property type="molecule type" value="Genomic_DNA"/>
</dbReference>
<comment type="caution">
    <text evidence="1">The sequence shown here is derived from an EMBL/GenBank/DDBJ whole genome shotgun (WGS) entry which is preliminary data.</text>
</comment>